<reference evidence="2 3" key="1">
    <citation type="submission" date="2015-09" db="EMBL/GenBank/DDBJ databases">
        <title>Genome sequence of ICMP 13104.</title>
        <authorList>
            <person name="Visnovsky S."/>
            <person name="Lu A."/>
            <person name="Panda P."/>
            <person name="Pitman A."/>
        </authorList>
    </citation>
    <scope>NUCLEOTIDE SEQUENCE [LARGE SCALE GENOMIC DNA]</scope>
    <source>
        <strain evidence="2 3">ICMP 13104</strain>
    </source>
</reference>
<accession>A0A0W0HUG5</accession>
<sequence>MNISPTSATWVKPQPNVQTSAQRNQSIPSPETQLISGKKEAFAKAFYTQQEAPWLEPHTFIYNEVTEIRPRTKQEYIESTYGWSLIMSRVQSSHFNEFRNELMDLRPDLRSSNFSYTLGDDAELKIIDLDKKLGNDELKYLTDAINQKNDFKESARTHAKIIMALVDHDSDTFKGQYKLDLTNFQDVIDLGMISASKKNDPREIWINQIKQNAERKEPSCVDIRV</sequence>
<gene>
    <name evidence="2" type="ORF">AO067_16220</name>
</gene>
<evidence type="ECO:0000313" key="3">
    <source>
        <dbReference type="Proteomes" id="UP000053048"/>
    </source>
</evidence>
<name>A0A0W0HUG5_PSEVI</name>
<dbReference type="EMBL" id="LKEJ01000124">
    <property type="protein sequence ID" value="KTB64500.1"/>
    <property type="molecule type" value="Genomic_DNA"/>
</dbReference>
<proteinExistence type="predicted"/>
<keyword evidence="3" id="KW-1185">Reference proteome</keyword>
<evidence type="ECO:0000313" key="2">
    <source>
        <dbReference type="EMBL" id="KTB64500.1"/>
    </source>
</evidence>
<dbReference type="Proteomes" id="UP000053048">
    <property type="component" value="Unassembled WGS sequence"/>
</dbReference>
<feature type="region of interest" description="Disordered" evidence="1">
    <location>
        <begin position="1"/>
        <end position="32"/>
    </location>
</feature>
<organism evidence="2 3">
    <name type="scientific">Pseudomonas viridiflava ICMP 13104</name>
    <dbReference type="NCBI Taxonomy" id="1198305"/>
    <lineage>
        <taxon>Bacteria</taxon>
        <taxon>Pseudomonadati</taxon>
        <taxon>Pseudomonadota</taxon>
        <taxon>Gammaproteobacteria</taxon>
        <taxon>Pseudomonadales</taxon>
        <taxon>Pseudomonadaceae</taxon>
        <taxon>Pseudomonas</taxon>
    </lineage>
</organism>
<dbReference type="AlphaFoldDB" id="A0A0W0HUG5"/>
<evidence type="ECO:0000256" key="1">
    <source>
        <dbReference type="SAM" id="MobiDB-lite"/>
    </source>
</evidence>
<comment type="caution">
    <text evidence="2">The sequence shown here is derived from an EMBL/GenBank/DDBJ whole genome shotgun (WGS) entry which is preliminary data.</text>
</comment>
<protein>
    <submittedName>
        <fullName evidence="2">Uncharacterized protein</fullName>
    </submittedName>
</protein>